<protein>
    <submittedName>
        <fullName evidence="1">Uncharacterized protein</fullName>
    </submittedName>
</protein>
<evidence type="ECO:0000313" key="2">
    <source>
        <dbReference type="Proteomes" id="UP000708208"/>
    </source>
</evidence>
<organism evidence="1 2">
    <name type="scientific">Allacma fusca</name>
    <dbReference type="NCBI Taxonomy" id="39272"/>
    <lineage>
        <taxon>Eukaryota</taxon>
        <taxon>Metazoa</taxon>
        <taxon>Ecdysozoa</taxon>
        <taxon>Arthropoda</taxon>
        <taxon>Hexapoda</taxon>
        <taxon>Collembola</taxon>
        <taxon>Symphypleona</taxon>
        <taxon>Sminthuridae</taxon>
        <taxon>Allacma</taxon>
    </lineage>
</organism>
<proteinExistence type="predicted"/>
<feature type="non-terminal residue" evidence="1">
    <location>
        <position position="26"/>
    </location>
</feature>
<sequence>MQVGQETCLECGQQLNSADHFLGVMT</sequence>
<reference evidence="1" key="1">
    <citation type="submission" date="2021-06" db="EMBL/GenBank/DDBJ databases">
        <authorList>
            <person name="Hodson N. C."/>
            <person name="Mongue J. A."/>
            <person name="Jaron S. K."/>
        </authorList>
    </citation>
    <scope>NUCLEOTIDE SEQUENCE</scope>
</reference>
<comment type="caution">
    <text evidence="1">The sequence shown here is derived from an EMBL/GenBank/DDBJ whole genome shotgun (WGS) entry which is preliminary data.</text>
</comment>
<keyword evidence="2" id="KW-1185">Reference proteome</keyword>
<dbReference type="Proteomes" id="UP000708208">
    <property type="component" value="Unassembled WGS sequence"/>
</dbReference>
<name>A0A8J2KA61_9HEXA</name>
<evidence type="ECO:0000313" key="1">
    <source>
        <dbReference type="EMBL" id="CAG7722078.1"/>
    </source>
</evidence>
<dbReference type="AlphaFoldDB" id="A0A8J2KA61"/>
<gene>
    <name evidence="1" type="ORF">AFUS01_LOCUS11251</name>
</gene>
<dbReference type="EMBL" id="CAJVCH010085958">
    <property type="protein sequence ID" value="CAG7722078.1"/>
    <property type="molecule type" value="Genomic_DNA"/>
</dbReference>
<accession>A0A8J2KA61</accession>